<evidence type="ECO:0000313" key="2">
    <source>
        <dbReference type="Proteomes" id="UP000502699"/>
    </source>
</evidence>
<proteinExistence type="predicted"/>
<dbReference type="RefSeq" id="WP_166269223.1">
    <property type="nucleotide sequence ID" value="NZ_CP048029.1"/>
</dbReference>
<accession>A0A6G7VA66</accession>
<sequence length="52" mass="5619">MSTPKPIASKPLAPNLIADLLKKVERDPVVKAALLAAIDQWKARAQDAKKTP</sequence>
<dbReference type="Proteomes" id="UP000502699">
    <property type="component" value="Chromosome"/>
</dbReference>
<reference evidence="2" key="1">
    <citation type="submission" date="2020-01" db="EMBL/GenBank/DDBJ databases">
        <title>Caldichromatium gen. nov., sp. nov., a thermophilic purple sulfur bacterium member of the family Chromatiaceae isolated from Nakabusa hot spring, Japan.</title>
        <authorList>
            <person name="Saini M.K."/>
            <person name="Hanada S."/>
            <person name="Tank M."/>
        </authorList>
    </citation>
    <scope>NUCLEOTIDE SEQUENCE [LARGE SCALE GENOMIC DNA]</scope>
    <source>
        <strain evidence="2">No.7</strain>
    </source>
</reference>
<protein>
    <submittedName>
        <fullName evidence="1">Uncharacterized protein</fullName>
    </submittedName>
</protein>
<keyword evidence="2" id="KW-1185">Reference proteome</keyword>
<gene>
    <name evidence="1" type="ORF">GWK36_00725</name>
</gene>
<organism evidence="1 2">
    <name type="scientific">Caldichromatium japonicum</name>
    <dbReference type="NCBI Taxonomy" id="2699430"/>
    <lineage>
        <taxon>Bacteria</taxon>
        <taxon>Pseudomonadati</taxon>
        <taxon>Pseudomonadota</taxon>
        <taxon>Gammaproteobacteria</taxon>
        <taxon>Chromatiales</taxon>
        <taxon>Chromatiaceae</taxon>
        <taxon>Caldichromatium</taxon>
    </lineage>
</organism>
<evidence type="ECO:0000313" key="1">
    <source>
        <dbReference type="EMBL" id="QIK36765.1"/>
    </source>
</evidence>
<name>A0A6G7VA66_9GAMM</name>
<dbReference type="KEGG" id="cjap:GWK36_00725"/>
<dbReference type="EMBL" id="CP048029">
    <property type="protein sequence ID" value="QIK36765.1"/>
    <property type="molecule type" value="Genomic_DNA"/>
</dbReference>
<dbReference type="AlphaFoldDB" id="A0A6G7VA66"/>